<keyword evidence="10" id="KW-1185">Reference proteome</keyword>
<comment type="similarity">
    <text evidence="7">Belongs to the binding-protein-dependent transport system permease family.</text>
</comment>
<reference evidence="9 10" key="1">
    <citation type="submission" date="2019-12" db="EMBL/GenBank/DDBJ databases">
        <authorList>
            <person name="Li J."/>
            <person name="Shi Y."/>
            <person name="Xu G."/>
            <person name="Xiao D."/>
            <person name="Ran X."/>
        </authorList>
    </citation>
    <scope>NUCLEOTIDE SEQUENCE [LARGE SCALE GENOMIC DNA]</scope>
    <source>
        <strain evidence="9 10">JCM 15915</strain>
    </source>
</reference>
<dbReference type="RefSeq" id="WP_129314076.1">
    <property type="nucleotide sequence ID" value="NZ_NOIQ01000001.1"/>
</dbReference>
<dbReference type="AlphaFoldDB" id="A0A7K1LFL4"/>
<keyword evidence="5 7" id="KW-1133">Transmembrane helix</keyword>
<keyword evidence="6 7" id="KW-0472">Membrane</keyword>
<dbReference type="Proteomes" id="UP000462152">
    <property type="component" value="Unassembled WGS sequence"/>
</dbReference>
<evidence type="ECO:0000259" key="8">
    <source>
        <dbReference type="PROSITE" id="PS50928"/>
    </source>
</evidence>
<dbReference type="Pfam" id="PF00528">
    <property type="entry name" value="BPD_transp_1"/>
    <property type="match status" value="1"/>
</dbReference>
<dbReference type="OrthoDB" id="4543034at2"/>
<feature type="transmembrane region" description="Helical" evidence="7">
    <location>
        <begin position="21"/>
        <end position="41"/>
    </location>
</feature>
<dbReference type="GO" id="GO:0043190">
    <property type="term" value="C:ATP-binding cassette (ABC) transporter complex"/>
    <property type="evidence" value="ECO:0007669"/>
    <property type="project" value="InterPro"/>
</dbReference>
<gene>
    <name evidence="9" type="ORF">GMA10_01835</name>
</gene>
<feature type="domain" description="ABC transmembrane type-1" evidence="8">
    <location>
        <begin position="69"/>
        <end position="259"/>
    </location>
</feature>
<evidence type="ECO:0000256" key="4">
    <source>
        <dbReference type="ARBA" id="ARBA00022692"/>
    </source>
</evidence>
<evidence type="ECO:0000256" key="2">
    <source>
        <dbReference type="ARBA" id="ARBA00022448"/>
    </source>
</evidence>
<dbReference type="EMBL" id="WOGT01000001">
    <property type="protein sequence ID" value="MUN53979.1"/>
    <property type="molecule type" value="Genomic_DNA"/>
</dbReference>
<proteinExistence type="inferred from homology"/>
<keyword evidence="2 7" id="KW-0813">Transport</keyword>
<accession>A0A7K1LFL4</accession>
<dbReference type="InterPro" id="IPR010065">
    <property type="entry name" value="AA_ABC_transptr_permease_3TM"/>
</dbReference>
<evidence type="ECO:0000313" key="9">
    <source>
        <dbReference type="EMBL" id="MUN53979.1"/>
    </source>
</evidence>
<dbReference type="GO" id="GO:0006865">
    <property type="term" value="P:amino acid transport"/>
    <property type="evidence" value="ECO:0007669"/>
    <property type="project" value="TreeGrafter"/>
</dbReference>
<dbReference type="Gene3D" id="1.10.3720.10">
    <property type="entry name" value="MetI-like"/>
    <property type="match status" value="1"/>
</dbReference>
<feature type="transmembrane region" description="Helical" evidence="7">
    <location>
        <begin position="139"/>
        <end position="160"/>
    </location>
</feature>
<organism evidence="9 10">
    <name type="scientific">Rothia koreensis</name>
    <dbReference type="NCBI Taxonomy" id="592378"/>
    <lineage>
        <taxon>Bacteria</taxon>
        <taxon>Bacillati</taxon>
        <taxon>Actinomycetota</taxon>
        <taxon>Actinomycetes</taxon>
        <taxon>Micrococcales</taxon>
        <taxon>Micrococcaceae</taxon>
        <taxon>Rothia</taxon>
    </lineage>
</organism>
<feature type="transmembrane region" description="Helical" evidence="7">
    <location>
        <begin position="61"/>
        <end position="91"/>
    </location>
</feature>
<dbReference type="CDD" id="cd06261">
    <property type="entry name" value="TM_PBP2"/>
    <property type="match status" value="1"/>
</dbReference>
<comment type="subcellular location">
    <subcellularLocation>
        <location evidence="1 7">Cell membrane</location>
        <topology evidence="1 7">Multi-pass membrane protein</topology>
    </subcellularLocation>
</comment>
<dbReference type="InterPro" id="IPR043429">
    <property type="entry name" value="ArtM/GltK/GlnP/TcyL/YhdX-like"/>
</dbReference>
<dbReference type="InterPro" id="IPR000515">
    <property type="entry name" value="MetI-like"/>
</dbReference>
<sequence>MSTQNALFDAQGPRAKRLTRVFNIIGALVIAGIILLVLVRLERQDQLTWDRWAFLFTGDAWAHLFLPGLWGTLKAAFLAVVTSVVFGLVFGMGRLSPIGPIRWVCTVVVEFLRAVPVLIMMIFFWLWLGHTSLINPNHLPFFAVVLGLTLYNGSVIAELVRSGVHQLPKGQSEAGLSLGLSSGQVLRMIQLPQALVAMMPALLSQFVVILKDTALGYIITYGELLDAAKRLGAAHSMLQALIVAAMLFIVINALLTTLAQWLSRYLSHRVGVRAKV</sequence>
<dbReference type="PANTHER" id="PTHR30614:SF21">
    <property type="entry name" value="AMINO ACID ABC TRANSPORTER PERMEASE"/>
    <property type="match status" value="1"/>
</dbReference>
<evidence type="ECO:0000256" key="6">
    <source>
        <dbReference type="ARBA" id="ARBA00023136"/>
    </source>
</evidence>
<dbReference type="NCBIfam" id="TIGR01726">
    <property type="entry name" value="HEQRo_perm_3TM"/>
    <property type="match status" value="1"/>
</dbReference>
<evidence type="ECO:0000256" key="3">
    <source>
        <dbReference type="ARBA" id="ARBA00022475"/>
    </source>
</evidence>
<comment type="caution">
    <text evidence="9">The sequence shown here is derived from an EMBL/GenBank/DDBJ whole genome shotgun (WGS) entry which is preliminary data.</text>
</comment>
<evidence type="ECO:0000256" key="7">
    <source>
        <dbReference type="RuleBase" id="RU363032"/>
    </source>
</evidence>
<dbReference type="PROSITE" id="PS50928">
    <property type="entry name" value="ABC_TM1"/>
    <property type="match status" value="1"/>
</dbReference>
<name>A0A7K1LFL4_9MICC</name>
<evidence type="ECO:0000256" key="1">
    <source>
        <dbReference type="ARBA" id="ARBA00004651"/>
    </source>
</evidence>
<keyword evidence="4 7" id="KW-0812">Transmembrane</keyword>
<evidence type="ECO:0000256" key="5">
    <source>
        <dbReference type="ARBA" id="ARBA00022989"/>
    </source>
</evidence>
<keyword evidence="3" id="KW-1003">Cell membrane</keyword>
<evidence type="ECO:0000313" key="10">
    <source>
        <dbReference type="Proteomes" id="UP000462152"/>
    </source>
</evidence>
<feature type="transmembrane region" description="Helical" evidence="7">
    <location>
        <begin position="103"/>
        <end position="127"/>
    </location>
</feature>
<feature type="transmembrane region" description="Helical" evidence="7">
    <location>
        <begin position="239"/>
        <end position="259"/>
    </location>
</feature>
<dbReference type="PANTHER" id="PTHR30614">
    <property type="entry name" value="MEMBRANE COMPONENT OF AMINO ACID ABC TRANSPORTER"/>
    <property type="match status" value="1"/>
</dbReference>
<protein>
    <submittedName>
        <fullName evidence="9">ABC transporter permease subunit</fullName>
    </submittedName>
</protein>
<dbReference type="SUPFAM" id="SSF161098">
    <property type="entry name" value="MetI-like"/>
    <property type="match status" value="1"/>
</dbReference>
<dbReference type="GO" id="GO:0022857">
    <property type="term" value="F:transmembrane transporter activity"/>
    <property type="evidence" value="ECO:0007669"/>
    <property type="project" value="InterPro"/>
</dbReference>
<dbReference type="InterPro" id="IPR035906">
    <property type="entry name" value="MetI-like_sf"/>
</dbReference>